<dbReference type="InterPro" id="IPR011051">
    <property type="entry name" value="RmlC_Cupin_sf"/>
</dbReference>
<gene>
    <name evidence="1" type="ORF">UT40_C0006G0040</name>
</gene>
<organism evidence="1 2">
    <name type="scientific">Candidatus Woesebacteria bacterium GW2011_GWA1_39_21b</name>
    <dbReference type="NCBI Taxonomy" id="1618551"/>
    <lineage>
        <taxon>Bacteria</taxon>
        <taxon>Candidatus Woeseibacteriota</taxon>
    </lineage>
</organism>
<evidence type="ECO:0008006" key="3">
    <source>
        <dbReference type="Google" id="ProtNLM"/>
    </source>
</evidence>
<dbReference type="Proteomes" id="UP000034690">
    <property type="component" value="Unassembled WGS sequence"/>
</dbReference>
<dbReference type="AlphaFoldDB" id="A0A0G0QUN5"/>
<evidence type="ECO:0000313" key="1">
    <source>
        <dbReference type="EMBL" id="KKR14050.1"/>
    </source>
</evidence>
<comment type="caution">
    <text evidence="1">The sequence shown here is derived from an EMBL/GenBank/DDBJ whole genome shotgun (WGS) entry which is preliminary data.</text>
</comment>
<dbReference type="EMBL" id="LBWQ01000006">
    <property type="protein sequence ID" value="KKR14050.1"/>
    <property type="molecule type" value="Genomic_DNA"/>
</dbReference>
<accession>A0A0G0QUN5</accession>
<dbReference type="SUPFAM" id="SSF51182">
    <property type="entry name" value="RmlC-like cupins"/>
    <property type="match status" value="1"/>
</dbReference>
<reference evidence="1 2" key="1">
    <citation type="journal article" date="2015" name="Nature">
        <title>rRNA introns, odd ribosomes, and small enigmatic genomes across a large radiation of phyla.</title>
        <authorList>
            <person name="Brown C.T."/>
            <person name="Hug L.A."/>
            <person name="Thomas B.C."/>
            <person name="Sharon I."/>
            <person name="Castelle C.J."/>
            <person name="Singh A."/>
            <person name="Wilkins M.J."/>
            <person name="Williams K.H."/>
            <person name="Banfield J.F."/>
        </authorList>
    </citation>
    <scope>NUCLEOTIDE SEQUENCE [LARGE SCALE GENOMIC DNA]</scope>
</reference>
<name>A0A0G0QUN5_9BACT</name>
<sequence>MNVQKVVEELKKKYPGKNIIINTPENPTEIVCEVEPASLDPQRSVAVAVLDSNIKHYHRLAKETYEVIKGTLELTKGGKTHFLSPGQKLIIGPEEYHMAKGDETWVKVTSEPAWTPEDQIPIEEGTKYSVQ</sequence>
<dbReference type="Gene3D" id="2.60.120.10">
    <property type="entry name" value="Jelly Rolls"/>
    <property type="match status" value="1"/>
</dbReference>
<proteinExistence type="predicted"/>
<protein>
    <recommendedName>
        <fullName evidence="3">Cupin 2 conserved barrel domain-containing protein</fullName>
    </recommendedName>
</protein>
<evidence type="ECO:0000313" key="2">
    <source>
        <dbReference type="Proteomes" id="UP000034690"/>
    </source>
</evidence>
<dbReference type="InterPro" id="IPR014710">
    <property type="entry name" value="RmlC-like_jellyroll"/>
</dbReference>